<evidence type="ECO:0000313" key="1">
    <source>
        <dbReference type="EMBL" id="TKT04181.1"/>
    </source>
</evidence>
<gene>
    <name evidence="1" type="ORF">E4U91_31845</name>
</gene>
<keyword evidence="2" id="KW-1185">Reference proteome</keyword>
<dbReference type="OrthoDB" id="7860281at2"/>
<dbReference type="Proteomes" id="UP000305929">
    <property type="component" value="Unassembled WGS sequence"/>
</dbReference>
<evidence type="ECO:0000313" key="2">
    <source>
        <dbReference type="Proteomes" id="UP000305929"/>
    </source>
</evidence>
<comment type="caution">
    <text evidence="1">The sequence shown here is derived from an EMBL/GenBank/DDBJ whole genome shotgun (WGS) entry which is preliminary data.</text>
</comment>
<reference evidence="1 2" key="1">
    <citation type="submission" date="2019-04" db="EMBL/GenBank/DDBJ databases">
        <title>Streptomyces lasaliensis sp. nov., an Actinomycete isolated from soil which produces the polyether antibiotic lasalocid.</title>
        <authorList>
            <person name="Erwin G."/>
            <person name="Haber C."/>
        </authorList>
    </citation>
    <scope>NUCLEOTIDE SEQUENCE [LARGE SCALE GENOMIC DNA]</scope>
    <source>
        <strain evidence="1 2">X-537</strain>
    </source>
</reference>
<organism evidence="1 2">
    <name type="scientific">Streptomyces lasalocidi</name>
    <name type="common">Streptomyces lasaliensis</name>
    <dbReference type="NCBI Taxonomy" id="324833"/>
    <lineage>
        <taxon>Bacteria</taxon>
        <taxon>Bacillati</taxon>
        <taxon>Actinomycetota</taxon>
        <taxon>Actinomycetes</taxon>
        <taxon>Kitasatosporales</taxon>
        <taxon>Streptomycetaceae</taxon>
        <taxon>Streptomyces</taxon>
    </lineage>
</organism>
<protein>
    <submittedName>
        <fullName evidence="1">Uncharacterized protein</fullName>
    </submittedName>
</protein>
<name>A0A4U5WRZ2_STRLS</name>
<proteinExistence type="predicted"/>
<dbReference type="EMBL" id="SZNQ01000001">
    <property type="protein sequence ID" value="TKT04181.1"/>
    <property type="molecule type" value="Genomic_DNA"/>
</dbReference>
<dbReference type="RefSeq" id="WP_137310011.1">
    <property type="nucleotide sequence ID" value="NZ_SZNQ01000001.1"/>
</dbReference>
<sequence length="103" mass="11765">MPEQLRYFFELGVPHTPLWPFALDSPYGYPTDLHRLPLGPATRAELVRLCERYQTSVDWSDPAGLSPWTEEEHEAFREEARAAFEALRGELGGDFTVVDESLL</sequence>
<dbReference type="AlphaFoldDB" id="A0A4U5WRZ2"/>
<accession>A0A4U5WRZ2</accession>